<name>A0A8J8NEW0_HALGN</name>
<dbReference type="PANTHER" id="PTHR31409:SF0">
    <property type="entry name" value="WASH COMPLEX SUBUNIT 4"/>
    <property type="match status" value="1"/>
</dbReference>
<proteinExistence type="predicted"/>
<protein>
    <submittedName>
        <fullName evidence="3">Uncharacterized protein</fullName>
    </submittedName>
</protein>
<dbReference type="GO" id="GO:0071203">
    <property type="term" value="C:WASH complex"/>
    <property type="evidence" value="ECO:0007669"/>
    <property type="project" value="InterPro"/>
</dbReference>
<dbReference type="Pfam" id="PF14744">
    <property type="entry name" value="WASH-7_mid"/>
    <property type="match status" value="1"/>
</dbReference>
<dbReference type="PANTHER" id="PTHR31409">
    <property type="entry name" value="WASH COMPLEX SUBUNIT 4"/>
    <property type="match status" value="1"/>
</dbReference>
<evidence type="ECO:0000313" key="4">
    <source>
        <dbReference type="Proteomes" id="UP000785679"/>
    </source>
</evidence>
<keyword evidence="4" id="KW-1185">Reference proteome</keyword>
<feature type="domain" description="WASH complex subunit 7 central" evidence="1">
    <location>
        <begin position="65"/>
        <end position="409"/>
    </location>
</feature>
<feature type="domain" description="WASH complex subunit 7 C-terminal" evidence="2">
    <location>
        <begin position="429"/>
        <end position="599"/>
    </location>
</feature>
<dbReference type="EMBL" id="RRYP01019046">
    <property type="protein sequence ID" value="TNV73379.1"/>
    <property type="molecule type" value="Genomic_DNA"/>
</dbReference>
<dbReference type="Pfam" id="PF14746">
    <property type="entry name" value="WASH-7_C"/>
    <property type="match status" value="1"/>
</dbReference>
<dbReference type="AlphaFoldDB" id="A0A8J8NEW0"/>
<dbReference type="InterPro" id="IPR027307">
    <property type="entry name" value="WASH7"/>
</dbReference>
<dbReference type="GO" id="GO:0005768">
    <property type="term" value="C:endosome"/>
    <property type="evidence" value="ECO:0007669"/>
    <property type="project" value="TreeGrafter"/>
</dbReference>
<accession>A0A8J8NEW0</accession>
<dbReference type="GO" id="GO:0007032">
    <property type="term" value="P:endosome organization"/>
    <property type="evidence" value="ECO:0007669"/>
    <property type="project" value="TreeGrafter"/>
</dbReference>
<reference evidence="3" key="1">
    <citation type="submission" date="2019-06" db="EMBL/GenBank/DDBJ databases">
        <authorList>
            <person name="Zheng W."/>
        </authorList>
    </citation>
    <scope>NUCLEOTIDE SEQUENCE</scope>
    <source>
        <strain evidence="3">QDHG01</strain>
    </source>
</reference>
<evidence type="ECO:0000313" key="3">
    <source>
        <dbReference type="EMBL" id="TNV73379.1"/>
    </source>
</evidence>
<dbReference type="InterPro" id="IPR028282">
    <property type="entry name" value="WASH-7_central"/>
</dbReference>
<evidence type="ECO:0000259" key="2">
    <source>
        <dbReference type="Pfam" id="PF14746"/>
    </source>
</evidence>
<gene>
    <name evidence="3" type="ORF">FGO68_gene5</name>
</gene>
<evidence type="ECO:0000259" key="1">
    <source>
        <dbReference type="Pfam" id="PF14744"/>
    </source>
</evidence>
<dbReference type="Proteomes" id="UP000785679">
    <property type="component" value="Unassembled WGS sequence"/>
</dbReference>
<dbReference type="GO" id="GO:0016197">
    <property type="term" value="P:endosomal transport"/>
    <property type="evidence" value="ECO:0007669"/>
    <property type="project" value="TreeGrafter"/>
</dbReference>
<dbReference type="OrthoDB" id="308266at2759"/>
<comment type="caution">
    <text evidence="3">The sequence shown here is derived from an EMBL/GenBank/DDBJ whole genome shotgun (WGS) entry which is preliminary data.</text>
</comment>
<dbReference type="InterPro" id="IPR028283">
    <property type="entry name" value="WASH-7_C"/>
</dbReference>
<sequence length="601" mass="70318">MNTIQESLDGGYNILRKTVVTHCKCLIFEDILGKSDIGQLDFFTWQIDVIANWEWYVRKSTRCRFLYWSRSLVPTIFQRIAGDKQRLNQLNYFLLALNDPIEMLINIKHHESPHVAIDNYKKEIYQAFSSQISNPICRKIEEELRLQIHQTIIANLKQRNPTTERIQDWSIYTRMSDLYLFEKRISLAEEVKHYLGKIFYEMTALSPHDWKTYQHMRILAKDKFGIDVVASHLPSQTIEQGVDILFLLRNLQKYVTNYNYNLHTNVFIEITKDTKQIKTISVSQILQSIKTHGVGILGTAVNTIYKFLIKKFSIFSEFLYDDFIHNPLLQEQRFFNNNKEKLNGQYPYERAEKVAKTIKKLGTLGKSNQTFLDKFRQLVTQIGNALGIVRMIRNASLKDNSNLVKFIPKIIDEVRFEDVAGDLGIKGETLEACKMFDMSVRLLFKQATDATDFLRILVRNFDGMFEGPECAHLKLFHILLPSVSLNFIEHVQRGKDKIYKKNNKDAFISDDGFALGMAYLLKILQQTEQYDSLNWFQHMQEKFDKDTKTLTQRIQRLGQAAANEADQTEDQMSYNRLAAVQREFEMLKFCFNASQILFKEI</sequence>
<organism evidence="3 4">
    <name type="scientific">Halteria grandinella</name>
    <dbReference type="NCBI Taxonomy" id="5974"/>
    <lineage>
        <taxon>Eukaryota</taxon>
        <taxon>Sar</taxon>
        <taxon>Alveolata</taxon>
        <taxon>Ciliophora</taxon>
        <taxon>Intramacronucleata</taxon>
        <taxon>Spirotrichea</taxon>
        <taxon>Stichotrichia</taxon>
        <taxon>Sporadotrichida</taxon>
        <taxon>Halteriidae</taxon>
        <taxon>Halteria</taxon>
    </lineage>
</organism>